<proteinExistence type="predicted"/>
<protein>
    <submittedName>
        <fullName evidence="1">Uncharacterized protein</fullName>
    </submittedName>
</protein>
<organism evidence="1 2">
    <name type="scientific">Hoylesella shahii DSM 15611 = JCM 12083</name>
    <dbReference type="NCBI Taxonomy" id="1122991"/>
    <lineage>
        <taxon>Bacteria</taxon>
        <taxon>Pseudomonadati</taxon>
        <taxon>Bacteroidota</taxon>
        <taxon>Bacteroidia</taxon>
        <taxon>Bacteroidales</taxon>
        <taxon>Prevotellaceae</taxon>
        <taxon>Hoylesella</taxon>
    </lineage>
</organism>
<keyword evidence="2" id="KW-1185">Reference proteome</keyword>
<dbReference type="Proteomes" id="UP000248314">
    <property type="component" value="Unassembled WGS sequence"/>
</dbReference>
<gene>
    <name evidence="1" type="ORF">EJ73_01790</name>
</gene>
<evidence type="ECO:0000313" key="1">
    <source>
        <dbReference type="EMBL" id="PXX21266.1"/>
    </source>
</evidence>
<name>A0A318HW39_9BACT</name>
<sequence length="92" mass="10001">MARVVPQAGQGNPVAERNGHITIFVCQTTFSNSQATPVKYTSVAMNVPCLMVNLEEGHQFLKVLMACSIHNEEEVDDGPEIKTTASQQLNNA</sequence>
<dbReference type="AlphaFoldDB" id="A0A318HW39"/>
<reference evidence="1 2" key="1">
    <citation type="submission" date="2018-05" db="EMBL/GenBank/DDBJ databases">
        <title>Genomic Encyclopedia of Type Strains, Phase I: the one thousand microbial genomes (KMG-I) project.</title>
        <authorList>
            <person name="Kyrpides N."/>
        </authorList>
    </citation>
    <scope>NUCLEOTIDE SEQUENCE [LARGE SCALE GENOMIC DNA]</scope>
    <source>
        <strain evidence="1 2">DSM 15611</strain>
    </source>
</reference>
<comment type="caution">
    <text evidence="1">The sequence shown here is derived from an EMBL/GenBank/DDBJ whole genome shotgun (WGS) entry which is preliminary data.</text>
</comment>
<evidence type="ECO:0000313" key="2">
    <source>
        <dbReference type="Proteomes" id="UP000248314"/>
    </source>
</evidence>
<dbReference type="EMBL" id="QJJX01000021">
    <property type="protein sequence ID" value="PXX21266.1"/>
    <property type="molecule type" value="Genomic_DNA"/>
</dbReference>
<accession>A0A318HW39</accession>